<dbReference type="EMBL" id="CP017141">
    <property type="protein sequence ID" value="AOM79806.1"/>
    <property type="molecule type" value="Genomic_DNA"/>
</dbReference>
<protein>
    <submittedName>
        <fullName evidence="1">Uncharacterized protein</fullName>
    </submittedName>
</protein>
<keyword evidence="2" id="KW-1185">Reference proteome</keyword>
<gene>
    <name evidence="1" type="ORF">BFS30_23165</name>
</gene>
<dbReference type="KEGG" id="psty:BFS30_23165"/>
<dbReference type="RefSeq" id="WP_069381468.1">
    <property type="nucleotide sequence ID" value="NZ_CP017141.1"/>
</dbReference>
<dbReference type="AlphaFoldDB" id="A0A1D7QMC3"/>
<sequence length="153" mass="17518">MINQLTKGKYVFFGSPEQQQGQNVLVPYFTVKGLSITDDEQGLCGKVQEFEISQLISKRSVYVDSERSLEAHKLYTWPVRLGDPNAWAESKRVFFEDHLINHPIEILFELGEQEVSWQYISPDTFNQAMEQVAVSLEFKEIKATLGLKSKVST</sequence>
<proteinExistence type="predicted"/>
<evidence type="ECO:0000313" key="1">
    <source>
        <dbReference type="EMBL" id="AOM79806.1"/>
    </source>
</evidence>
<name>A0A1D7QMC3_9SPHI</name>
<accession>A0A1D7QMC3</accession>
<evidence type="ECO:0000313" key="2">
    <source>
        <dbReference type="Proteomes" id="UP000094313"/>
    </source>
</evidence>
<dbReference type="Proteomes" id="UP000094313">
    <property type="component" value="Chromosome"/>
</dbReference>
<dbReference type="OrthoDB" id="762245at2"/>
<organism evidence="1 2">
    <name type="scientific">Pedobacter steynii</name>
    <dbReference type="NCBI Taxonomy" id="430522"/>
    <lineage>
        <taxon>Bacteria</taxon>
        <taxon>Pseudomonadati</taxon>
        <taxon>Bacteroidota</taxon>
        <taxon>Sphingobacteriia</taxon>
        <taxon>Sphingobacteriales</taxon>
        <taxon>Sphingobacteriaceae</taxon>
        <taxon>Pedobacter</taxon>
    </lineage>
</organism>
<reference evidence="1 2" key="1">
    <citation type="submission" date="2016-08" db="EMBL/GenBank/DDBJ databases">
        <authorList>
            <person name="Seilhamer J.J."/>
        </authorList>
    </citation>
    <scope>NUCLEOTIDE SEQUENCE [LARGE SCALE GENOMIC DNA]</scope>
    <source>
        <strain evidence="1 2">DX4</strain>
    </source>
</reference>